<proteinExistence type="predicted"/>
<keyword evidence="4" id="KW-1185">Reference proteome</keyword>
<evidence type="ECO:0000313" key="3">
    <source>
        <dbReference type="EMBL" id="OXA46341.1"/>
    </source>
</evidence>
<gene>
    <name evidence="3" type="ORF">Fcan01_18626</name>
</gene>
<organism evidence="3 4">
    <name type="scientific">Folsomia candida</name>
    <name type="common">Springtail</name>
    <dbReference type="NCBI Taxonomy" id="158441"/>
    <lineage>
        <taxon>Eukaryota</taxon>
        <taxon>Metazoa</taxon>
        <taxon>Ecdysozoa</taxon>
        <taxon>Arthropoda</taxon>
        <taxon>Hexapoda</taxon>
        <taxon>Collembola</taxon>
        <taxon>Entomobryomorpha</taxon>
        <taxon>Isotomoidea</taxon>
        <taxon>Isotomidae</taxon>
        <taxon>Proisotominae</taxon>
        <taxon>Folsomia</taxon>
    </lineage>
</organism>
<feature type="compositionally biased region" description="Polar residues" evidence="1">
    <location>
        <begin position="34"/>
        <end position="48"/>
    </location>
</feature>
<feature type="region of interest" description="Disordered" evidence="1">
    <location>
        <begin position="34"/>
        <end position="154"/>
    </location>
</feature>
<accession>A0A226DNZ8</accession>
<feature type="compositionally biased region" description="Gly residues" evidence="1">
    <location>
        <begin position="79"/>
        <end position="107"/>
    </location>
</feature>
<feature type="chain" id="PRO_5012307881" evidence="2">
    <location>
        <begin position="28"/>
        <end position="228"/>
    </location>
</feature>
<comment type="caution">
    <text evidence="3">The sequence shown here is derived from an EMBL/GenBank/DDBJ whole genome shotgun (WGS) entry which is preliminary data.</text>
</comment>
<evidence type="ECO:0000313" key="4">
    <source>
        <dbReference type="Proteomes" id="UP000198287"/>
    </source>
</evidence>
<name>A0A226DNZ8_FOLCA</name>
<dbReference type="Proteomes" id="UP000198287">
    <property type="component" value="Unassembled WGS sequence"/>
</dbReference>
<protein>
    <submittedName>
        <fullName evidence="3">Uncharacterized protein</fullName>
    </submittedName>
</protein>
<evidence type="ECO:0000256" key="2">
    <source>
        <dbReference type="SAM" id="SignalP"/>
    </source>
</evidence>
<dbReference type="EMBL" id="LNIX01000015">
    <property type="protein sequence ID" value="OXA46341.1"/>
    <property type="molecule type" value="Genomic_DNA"/>
</dbReference>
<keyword evidence="2" id="KW-0732">Signal</keyword>
<dbReference type="AlphaFoldDB" id="A0A226DNZ8"/>
<feature type="compositionally biased region" description="Gly residues" evidence="1">
    <location>
        <begin position="53"/>
        <end position="72"/>
    </location>
</feature>
<sequence>MKMASHRDLTVLAAITTLAVLAVVTKAETNFASSSIASDGSGTRSSQFVGTIPNGGGGIGTRISSPGGGGSGITVVSGSGPGNGQGGAVFTGSSSNGGGGGGGGGTVGIFSRTGPSGTQHTVIGPSGTRVYNQPPTGRFGGSGSSSSSSSGPDYTYPMRQGYYNDFYDYYNSDGGNGGYYNYPPPAVAVAGPFGAGASAGGVGTFAGTGSRGGGSGAFAGAGSPDYFG</sequence>
<feature type="signal peptide" evidence="2">
    <location>
        <begin position="1"/>
        <end position="27"/>
    </location>
</feature>
<reference evidence="3 4" key="1">
    <citation type="submission" date="2015-12" db="EMBL/GenBank/DDBJ databases">
        <title>The genome of Folsomia candida.</title>
        <authorList>
            <person name="Faddeeva A."/>
            <person name="Derks M.F."/>
            <person name="Anvar Y."/>
            <person name="Smit S."/>
            <person name="Van Straalen N."/>
            <person name="Roelofs D."/>
        </authorList>
    </citation>
    <scope>NUCLEOTIDE SEQUENCE [LARGE SCALE GENOMIC DNA]</scope>
    <source>
        <strain evidence="3 4">VU population</strain>
        <tissue evidence="3">Whole body</tissue>
    </source>
</reference>
<evidence type="ECO:0000256" key="1">
    <source>
        <dbReference type="SAM" id="MobiDB-lite"/>
    </source>
</evidence>